<feature type="compositionally biased region" description="Low complexity" evidence="2">
    <location>
        <begin position="1515"/>
        <end position="1524"/>
    </location>
</feature>
<protein>
    <submittedName>
        <fullName evidence="3">Uncharacterized protein</fullName>
    </submittedName>
</protein>
<evidence type="ECO:0000256" key="2">
    <source>
        <dbReference type="SAM" id="MobiDB-lite"/>
    </source>
</evidence>
<feature type="region of interest" description="Disordered" evidence="2">
    <location>
        <begin position="353"/>
        <end position="429"/>
    </location>
</feature>
<feature type="non-terminal residue" evidence="3">
    <location>
        <position position="2520"/>
    </location>
</feature>
<feature type="compositionally biased region" description="Polar residues" evidence="2">
    <location>
        <begin position="1471"/>
        <end position="1480"/>
    </location>
</feature>
<evidence type="ECO:0000256" key="1">
    <source>
        <dbReference type="SAM" id="Coils"/>
    </source>
</evidence>
<feature type="compositionally biased region" description="Low complexity" evidence="2">
    <location>
        <begin position="367"/>
        <end position="390"/>
    </location>
</feature>
<feature type="region of interest" description="Disordered" evidence="2">
    <location>
        <begin position="928"/>
        <end position="956"/>
    </location>
</feature>
<name>A0A1Y2ES71_9FUNG</name>
<feature type="region of interest" description="Disordered" evidence="2">
    <location>
        <begin position="2187"/>
        <end position="2212"/>
    </location>
</feature>
<feature type="compositionally biased region" description="Low complexity" evidence="2">
    <location>
        <begin position="285"/>
        <end position="306"/>
    </location>
</feature>
<reference evidence="3 4" key="1">
    <citation type="submission" date="2016-08" db="EMBL/GenBank/DDBJ databases">
        <title>A Parts List for Fungal Cellulosomes Revealed by Comparative Genomics.</title>
        <authorList>
            <consortium name="DOE Joint Genome Institute"/>
            <person name="Haitjema C.H."/>
            <person name="Gilmore S.P."/>
            <person name="Henske J.K."/>
            <person name="Solomon K.V."/>
            <person name="De Groot R."/>
            <person name="Kuo A."/>
            <person name="Mondo S.J."/>
            <person name="Salamov A.A."/>
            <person name="Labutti K."/>
            <person name="Zhao Z."/>
            <person name="Chiniquy J."/>
            <person name="Barry K."/>
            <person name="Brewer H.M."/>
            <person name="Purvine S.O."/>
            <person name="Wright A.T."/>
            <person name="Boxma B."/>
            <person name="Van Alen T."/>
            <person name="Hackstein J.H."/>
            <person name="Baker S.E."/>
            <person name="Grigoriev I.V."/>
            <person name="O'Malley M.A."/>
        </authorList>
    </citation>
    <scope>NUCLEOTIDE SEQUENCE [LARGE SCALE GENOMIC DNA]</scope>
    <source>
        <strain evidence="3 4">G1</strain>
    </source>
</reference>
<proteinExistence type="predicted"/>
<feature type="coiled-coil region" evidence="1">
    <location>
        <begin position="1873"/>
        <end position="1928"/>
    </location>
</feature>
<feature type="region of interest" description="Disordered" evidence="2">
    <location>
        <begin position="285"/>
        <end position="308"/>
    </location>
</feature>
<gene>
    <name evidence="3" type="ORF">LY90DRAFT_666229</name>
</gene>
<feature type="region of interest" description="Disordered" evidence="2">
    <location>
        <begin position="175"/>
        <end position="206"/>
    </location>
</feature>
<feature type="coiled-coil region" evidence="1">
    <location>
        <begin position="1674"/>
        <end position="1782"/>
    </location>
</feature>
<sequence>MDNNSEISYSPINSIISSSISSNFKNYFNKIKRKNSFNLSSLTRSRSSINNENELPSIISYDNNRSNNSITIDYSSDSELYDSVKKKFKNKRLLHLNYEDSLKNHDYDIKNESLQVSETNKYIKNSNTMKNIDNKNKMKSDIPSLPINIQDKNILANSLISSSIKINKRESDIETEIETENETNSHTQTETVTTSEIATTESSSKLASNITASTSEYDNNSSYNSDMNSEVNDRNVSYNHERNQNNYLLNPNEIEPISIFDINKNNDNDNDFKTTSTILSSSIKNTNYNSGDSNSNNSDNENTSESTKMTKNHIDLKFNSIVDNKSNDSNNNQKIKHYKSYLNENKKFNDSLKYSNLSNSDDDEFTSSNSSEPDPNSDISSTVNRTSTRSSNEDNISVSNFSSNEATNTSDSVSSDARNDTSTTVTSTKSSSYITDIEISSDISRYNNKTKNKNIEDDDKEIITKKSIEMKRNFIKQIIESNSLLDSANKKILLNHFNNLSNNLINNNTNLFNNNDNINDIRDTHDLANMINSLSLNFHERNITDSSSNQSRKRKAETDSDLTDFASNSEDDIRTTSESSTSNYENENSLLCKQRNGNKLNNTNMYLKTNLNLKKDIDDPLSFSVDEYDFEISEESSFTENNSINNKNNQENSENESNLYETNNTSENDDDVNEDESKRKKYYINSNENSTNENDTLSTTPTEISIDDDNNEHKSNSSSSNTPTPTPLPNSMSHHQLRTEKSISNTNSEDGLDFNDTDVNKNIINKYKKNMTYFEKLKSVLNINSRFNNKKSNEKNKIKKDIENESYDESIKELNNEKIKINSKESSNTEENLKKTESQSQTGGVITDNESYINQNLNKAEIETEIIYQSTLESLHDAESLHSEKMHPISRHPYNHHPRHNQQSVPFKTNLTIISEIEEHLLKYNEKDDNNNTEIETEETEITDENEKSTVDNSSHYGKDEIFNNAIKTKNNILNNLNNNINNDIISIEENDEDKFIYYTKNEEKYDNEINDQLDNNNKFINDNKQIDKIKVEMAKPSDIYSINIYNDIQKKSNKSIYQIDNSEINVIQNKFLEVSKMIDERISMNKMQIKQITKKHKNNTNNIISDNEEEIDQSNIEMDYEMDKKILNDLKLENSFSSKSTNDKNYIEYEEKVMDQSFSKNISDHNNNLKNIAINDKLQSKQDKNNFIKLDAYENKTEFINNNNYSNNMNNNKEKTNNEISQSSNNKINQTNNEIIENEKINTNNTIKTLESKNNENERVEKTVLKISDNSTYCDSDNFLENKTDNNKLNLNNEDNESESSISYNNKEERHEMLKKEIEQIDLMDSEIVKLKRKTEKLIKKNNKLLSLNVESLLSCPIDLSSISSDEKIIDINSSHFDFSFVPLPQKSSNSLLSSKSKKKMYNSSSSVTINVTSDQSLNEEDNKNNDKINVDIINDKNIKTINLIPYEISNNIIDVNYSFKDEEKTIFQNTNTENSVQNDEQENSDKDDQQENSEKSDQQEKSNQNNEQEKLNKNNNIGNNENGENDEKTFKKAVEDNIKINEDIKKDINNGSQEEYNNDNLKPCNNSQINKSKNNNDNSKLNISNRNIEKINETNNNIYNIDKGEKTVRSIINEDIKSNSKESSKSEINTFKIDPNFKEDEIIENNNDQFNNKLFQIIREKEHLEYRFKLEISQFKNQLEIANDAIKNFQDICSTLDEELGDEKRKYANDITSIQEELKNSQMEIDFLKKKLDKEEKENTFLIDEKNSLIDNLTNEKEKINDLKLTLEMIQSERDLLADELSKIIPQFEKLKEVEEKFHKKQMDFENSKLRSEESLSNGLSQSLEYMNLLKDFKKQLEIKANLIDEANPTGKIEVITESIKELDENYIFQLREMTDKINNLVDECNKLKKELESKDQTILNKDKDIQDEKEKNKQFQNTIDLLNNKISYFSNMNSTDSETILNTSIGSSGSFHTSKINSNVAAAKYIEYLENAFIEDKKFSNNIVLHYALFDKGKKQTPDDLKKKNTPSASTNIGETTTSSSDISKLQKIINDKDLVIQSLNQRISALLHEKEMLGNSDNNDTNNDNDSVIKTISMDNSNGQPKIINKNYYKNKNNNNNILSSLGNSTSYIESESKKDEEIQELKEQNRKLKEALNAKTNLIMEFSDIEKNNTEGSFIIYENSSHNTNINDDNYLSKQRVRSRSHSEINLYQTSNSSLKKSPFSSSNNSNKEFTLDKEDFYKVKEIILEVMDEKKEKESQLTDLNQQLEVFASEIKEKKYSIKTIIHYLKDYVKTVFKVLETSKIYNFQFESLNSFASEYVNKSTEDVTPSLIIKKPILLNANTQTTPINQLLIDSYTQTNNINYEWNNLDKKIEENNDKIIKGLISSLNQNSKNKFFKLLNTLCKLLEGENKKSKIIRNACQKKINKNKNTLSLTPKDSEKLINELNKLISIQKKIKEYLRKHMKQIENAMLASERDPGLISDTTNSSESIINSLDLMSITFDENQNMSENNVNENLKLLLKLDDILKSLNINNEIK</sequence>
<feature type="compositionally biased region" description="Low complexity" evidence="2">
    <location>
        <begin position="685"/>
        <end position="700"/>
    </location>
</feature>
<feature type="region of interest" description="Disordered" evidence="2">
    <location>
        <begin position="542"/>
        <end position="601"/>
    </location>
</feature>
<feature type="region of interest" description="Disordered" evidence="2">
    <location>
        <begin position="1547"/>
        <end position="1583"/>
    </location>
</feature>
<feature type="compositionally biased region" description="Polar residues" evidence="2">
    <location>
        <begin position="2009"/>
        <end position="2021"/>
    </location>
</feature>
<feature type="coiled-coil region" evidence="1">
    <location>
        <begin position="2229"/>
        <end position="2256"/>
    </location>
</feature>
<feature type="compositionally biased region" description="Low complexity" evidence="2">
    <location>
        <begin position="638"/>
        <end position="666"/>
    </location>
</feature>
<evidence type="ECO:0000313" key="4">
    <source>
        <dbReference type="Proteomes" id="UP000193920"/>
    </source>
</evidence>
<feature type="region of interest" description="Disordered" evidence="2">
    <location>
        <begin position="1998"/>
        <end position="2021"/>
    </location>
</feature>
<feature type="compositionally biased region" description="Low complexity" evidence="2">
    <location>
        <begin position="2196"/>
        <end position="2212"/>
    </location>
</feature>
<feature type="region of interest" description="Disordered" evidence="2">
    <location>
        <begin position="634"/>
        <end position="757"/>
    </location>
</feature>
<feature type="region of interest" description="Disordered" evidence="2">
    <location>
        <begin position="1471"/>
        <end position="1529"/>
    </location>
</feature>
<feature type="compositionally biased region" description="Polar residues" evidence="2">
    <location>
        <begin position="1553"/>
        <end position="1566"/>
    </location>
</feature>
<feature type="coiled-coil region" evidence="1">
    <location>
        <begin position="1207"/>
        <end position="1271"/>
    </location>
</feature>
<feature type="compositionally biased region" description="Acidic residues" evidence="2">
    <location>
        <begin position="935"/>
        <end position="944"/>
    </location>
</feature>
<feature type="coiled-coil region" evidence="1">
    <location>
        <begin position="1305"/>
        <end position="1335"/>
    </location>
</feature>
<dbReference type="Proteomes" id="UP000193920">
    <property type="component" value="Unassembled WGS sequence"/>
</dbReference>
<feature type="compositionally biased region" description="Low complexity" evidence="2">
    <location>
        <begin position="716"/>
        <end position="733"/>
    </location>
</feature>
<dbReference type="EMBL" id="MCOG01000029">
    <property type="protein sequence ID" value="ORY74428.1"/>
    <property type="molecule type" value="Genomic_DNA"/>
</dbReference>
<keyword evidence="4" id="KW-1185">Reference proteome</keyword>
<feature type="coiled-coil region" evidence="1">
    <location>
        <begin position="2112"/>
        <end position="2146"/>
    </location>
</feature>
<feature type="compositionally biased region" description="Basic and acidic residues" evidence="2">
    <location>
        <begin position="1485"/>
        <end position="1502"/>
    </location>
</feature>
<feature type="compositionally biased region" description="Polar residues" evidence="2">
    <location>
        <begin position="838"/>
        <end position="847"/>
    </location>
</feature>
<feature type="compositionally biased region" description="Polar residues" evidence="2">
    <location>
        <begin position="393"/>
        <end position="416"/>
    </location>
</feature>
<dbReference type="STRING" id="1754190.A0A1Y2ES71"/>
<feature type="compositionally biased region" description="Low complexity" evidence="2">
    <location>
        <begin position="1567"/>
        <end position="1583"/>
    </location>
</feature>
<comment type="caution">
    <text evidence="3">The sequence shown here is derived from an EMBL/GenBank/DDBJ whole genome shotgun (WGS) entry which is preliminary data.</text>
</comment>
<accession>A0A1Y2ES71</accession>
<organism evidence="3 4">
    <name type="scientific">Neocallimastix californiae</name>
    <dbReference type="NCBI Taxonomy" id="1754190"/>
    <lineage>
        <taxon>Eukaryota</taxon>
        <taxon>Fungi</taxon>
        <taxon>Fungi incertae sedis</taxon>
        <taxon>Chytridiomycota</taxon>
        <taxon>Chytridiomycota incertae sedis</taxon>
        <taxon>Neocallimastigomycetes</taxon>
        <taxon>Neocallimastigales</taxon>
        <taxon>Neocallimastigaceae</taxon>
        <taxon>Neocallimastix</taxon>
    </lineage>
</organism>
<evidence type="ECO:0000313" key="3">
    <source>
        <dbReference type="EMBL" id="ORY74428.1"/>
    </source>
</evidence>
<dbReference type="OrthoDB" id="2160881at2759"/>
<feature type="compositionally biased region" description="Low complexity" evidence="2">
    <location>
        <begin position="576"/>
        <end position="589"/>
    </location>
</feature>
<feature type="region of interest" description="Disordered" evidence="2">
    <location>
        <begin position="822"/>
        <end position="847"/>
    </location>
</feature>
<feature type="compositionally biased region" description="Low complexity" evidence="2">
    <location>
        <begin position="182"/>
        <end position="204"/>
    </location>
</feature>
<keyword evidence="1" id="KW-0175">Coiled coil</keyword>